<accession>A0AAW5SCB9</accession>
<name>A0AAW5SCB9_MYCBC</name>
<dbReference type="EMBL" id="JACKTG010000095">
    <property type="protein sequence ID" value="MCV6993145.1"/>
    <property type="molecule type" value="Genomic_DNA"/>
</dbReference>
<dbReference type="RefSeq" id="WP_139800232.1">
    <property type="nucleotide sequence ID" value="NZ_JACKTG010000095.1"/>
</dbReference>
<reference evidence="1" key="1">
    <citation type="submission" date="2020-07" db="EMBL/GenBank/DDBJ databases">
        <authorList>
            <person name="Pettersson B.M.F."/>
            <person name="Behra P.R.K."/>
            <person name="Ramesh M."/>
            <person name="Das S."/>
            <person name="Dasgupta S."/>
            <person name="Kirsebom L.A."/>
        </authorList>
    </citation>
    <scope>NUCLEOTIDE SEQUENCE</scope>
    <source>
        <strain evidence="1">DSM 45439</strain>
    </source>
</reference>
<protein>
    <submittedName>
        <fullName evidence="1">Uncharacterized protein</fullName>
    </submittedName>
</protein>
<reference evidence="1" key="2">
    <citation type="journal article" date="2022" name="BMC Genomics">
        <title>Comparative genome analysis of mycobacteria focusing on tRNA and non-coding RNA.</title>
        <authorList>
            <person name="Behra P.R.K."/>
            <person name="Pettersson B.M.F."/>
            <person name="Ramesh M."/>
            <person name="Das S."/>
            <person name="Dasgupta S."/>
            <person name="Kirsebom L.A."/>
        </authorList>
    </citation>
    <scope>NUCLEOTIDE SEQUENCE</scope>
    <source>
        <strain evidence="1">DSM 45439</strain>
    </source>
</reference>
<gene>
    <name evidence="1" type="ORF">H7I91_28515</name>
</gene>
<dbReference type="Proteomes" id="UP001207588">
    <property type="component" value="Unassembled WGS sequence"/>
</dbReference>
<dbReference type="AlphaFoldDB" id="A0AAW5SCB9"/>
<sequence>MARFQPRNYRVAAGQLQGLALALQTSTADAQTALQTVVGELNSLAGDRSSPTLQGLAELADRVQTAGPGSVTPEAVENIAHTLLEVADREEQAEAQIRNIWH</sequence>
<proteinExistence type="predicted"/>
<evidence type="ECO:0000313" key="2">
    <source>
        <dbReference type="Proteomes" id="UP001207588"/>
    </source>
</evidence>
<organism evidence="1 2">
    <name type="scientific">Mycobacterium bouchedurhonense</name>
    <dbReference type="NCBI Taxonomy" id="701041"/>
    <lineage>
        <taxon>Bacteria</taxon>
        <taxon>Bacillati</taxon>
        <taxon>Actinomycetota</taxon>
        <taxon>Actinomycetes</taxon>
        <taxon>Mycobacteriales</taxon>
        <taxon>Mycobacteriaceae</taxon>
        <taxon>Mycobacterium</taxon>
        <taxon>Mycobacterium avium complex (MAC)</taxon>
    </lineage>
</organism>
<comment type="caution">
    <text evidence="1">The sequence shown here is derived from an EMBL/GenBank/DDBJ whole genome shotgun (WGS) entry which is preliminary data.</text>
</comment>
<evidence type="ECO:0000313" key="1">
    <source>
        <dbReference type="EMBL" id="MCV6993145.1"/>
    </source>
</evidence>